<dbReference type="AlphaFoldDB" id="A0A0K2UU49"/>
<accession>A0A0K2UU49</accession>
<evidence type="ECO:0000313" key="1">
    <source>
        <dbReference type="EMBL" id="CDW41241.1"/>
    </source>
</evidence>
<protein>
    <submittedName>
        <fullName evidence="1">Uncharacterized protein</fullName>
    </submittedName>
</protein>
<feature type="non-terminal residue" evidence="1">
    <location>
        <position position="1"/>
    </location>
</feature>
<proteinExistence type="predicted"/>
<name>A0A0K2UU49_LEPSM</name>
<organism evidence="1">
    <name type="scientific">Lepeophtheirus salmonis</name>
    <name type="common">Salmon louse</name>
    <name type="synonym">Caligus salmonis</name>
    <dbReference type="NCBI Taxonomy" id="72036"/>
    <lineage>
        <taxon>Eukaryota</taxon>
        <taxon>Metazoa</taxon>
        <taxon>Ecdysozoa</taxon>
        <taxon>Arthropoda</taxon>
        <taxon>Crustacea</taxon>
        <taxon>Multicrustacea</taxon>
        <taxon>Hexanauplia</taxon>
        <taxon>Copepoda</taxon>
        <taxon>Siphonostomatoida</taxon>
        <taxon>Caligidae</taxon>
        <taxon>Lepeophtheirus</taxon>
    </lineage>
</organism>
<dbReference type="EMBL" id="HACA01023880">
    <property type="protein sequence ID" value="CDW41241.1"/>
    <property type="molecule type" value="Transcribed_RNA"/>
</dbReference>
<reference evidence="1" key="1">
    <citation type="submission" date="2014-05" db="EMBL/GenBank/DDBJ databases">
        <authorList>
            <person name="Chronopoulou M."/>
        </authorList>
    </citation>
    <scope>NUCLEOTIDE SEQUENCE</scope>
    <source>
        <tissue evidence="1">Whole organism</tissue>
    </source>
</reference>
<sequence length="121" mass="13941">IQRISLILKLRQHINLKNGSIKRLQQEEKAKLFTPPTKLKRIISSKLQHFLISIQLGDTVEKIECSYTTKFKTVAVSGYYKSSSYYRYLSAKFIVLQISFGKVQTTCCFINTGLNIKVPHE</sequence>